<dbReference type="Gene3D" id="1.20.58.1290">
    <property type="entry name" value="CarD-like, C-terminal domain"/>
    <property type="match status" value="1"/>
</dbReference>
<dbReference type="InterPro" id="IPR003711">
    <property type="entry name" value="CarD-like/TRCF_RID"/>
</dbReference>
<dbReference type="InterPro" id="IPR036101">
    <property type="entry name" value="CarD-like/TRCF_RID_sf"/>
</dbReference>
<evidence type="ECO:0000313" key="3">
    <source>
        <dbReference type="EMBL" id="AKU99919.1"/>
    </source>
</evidence>
<evidence type="ECO:0000256" key="1">
    <source>
        <dbReference type="SAM" id="MobiDB-lite"/>
    </source>
</evidence>
<dbReference type="GO" id="GO:0009303">
    <property type="term" value="P:rRNA transcription"/>
    <property type="evidence" value="ECO:0007669"/>
    <property type="project" value="TreeGrafter"/>
</dbReference>
<dbReference type="STRING" id="1391654.AKJ09_06583"/>
<proteinExistence type="predicted"/>
<dbReference type="AlphaFoldDB" id="A0A0K1Q3H3"/>
<feature type="region of interest" description="Disordered" evidence="1">
    <location>
        <begin position="1"/>
        <end position="86"/>
    </location>
</feature>
<evidence type="ECO:0000313" key="4">
    <source>
        <dbReference type="Proteomes" id="UP000064967"/>
    </source>
</evidence>
<dbReference type="PANTHER" id="PTHR38447">
    <property type="entry name" value="TRANSCRIPTION FACTOR YDEB-RELATED"/>
    <property type="match status" value="1"/>
</dbReference>
<dbReference type="RefSeq" id="WP_205633836.1">
    <property type="nucleotide sequence ID" value="NZ_CP012333.1"/>
</dbReference>
<feature type="compositionally biased region" description="Low complexity" evidence="1">
    <location>
        <begin position="35"/>
        <end position="52"/>
    </location>
</feature>
<dbReference type="KEGG" id="llu:AKJ09_06583"/>
<protein>
    <submittedName>
        <fullName evidence="3">CarD-like transcriptional regulator</fullName>
    </submittedName>
</protein>
<accession>A0A0K1Q3H3</accession>
<dbReference type="InterPro" id="IPR048792">
    <property type="entry name" value="CarD_C"/>
</dbReference>
<dbReference type="SMART" id="SM01058">
    <property type="entry name" value="CarD_TRCF"/>
    <property type="match status" value="1"/>
</dbReference>
<dbReference type="EMBL" id="CP012333">
    <property type="protein sequence ID" value="AKU99919.1"/>
    <property type="molecule type" value="Genomic_DNA"/>
</dbReference>
<dbReference type="Gene3D" id="2.40.10.170">
    <property type="match status" value="1"/>
</dbReference>
<reference evidence="3 4" key="1">
    <citation type="submission" date="2015-08" db="EMBL/GenBank/DDBJ databases">
        <authorList>
            <person name="Babu N.S."/>
            <person name="Beckwith C.J."/>
            <person name="Beseler K.G."/>
            <person name="Brison A."/>
            <person name="Carone J.V."/>
            <person name="Caskin T.P."/>
            <person name="Diamond M."/>
            <person name="Durham M.E."/>
            <person name="Foxe J.M."/>
            <person name="Go M."/>
            <person name="Henderson B.A."/>
            <person name="Jones I.B."/>
            <person name="McGettigan J.A."/>
            <person name="Micheletti S.J."/>
            <person name="Nasrallah M.E."/>
            <person name="Ortiz D."/>
            <person name="Piller C.R."/>
            <person name="Privatt S.R."/>
            <person name="Schneider S.L."/>
            <person name="Sharp S."/>
            <person name="Smith T.C."/>
            <person name="Stanton J.D."/>
            <person name="Ullery H.E."/>
            <person name="Wilson R.J."/>
            <person name="Serrano M.G."/>
            <person name="Buck G."/>
            <person name="Lee V."/>
            <person name="Wang Y."/>
            <person name="Carvalho R."/>
            <person name="Voegtly L."/>
            <person name="Shi R."/>
            <person name="Duckworth R."/>
            <person name="Johnson A."/>
            <person name="Loviza R."/>
            <person name="Walstead R."/>
            <person name="Shah Z."/>
            <person name="Kiflezghi M."/>
            <person name="Wade K."/>
            <person name="Ball S.L."/>
            <person name="Bradley K.W."/>
            <person name="Asai D.J."/>
            <person name="Bowman C.A."/>
            <person name="Russell D.A."/>
            <person name="Pope W.H."/>
            <person name="Jacobs-Sera D."/>
            <person name="Hendrix R.W."/>
            <person name="Hatfull G.F."/>
        </authorList>
    </citation>
    <scope>NUCLEOTIDE SEQUENCE [LARGE SCALE GENOMIC DNA]</scope>
    <source>
        <strain evidence="3 4">DSM 27648</strain>
    </source>
</reference>
<dbReference type="InterPro" id="IPR052531">
    <property type="entry name" value="CarD-like_regulator"/>
</dbReference>
<evidence type="ECO:0000259" key="2">
    <source>
        <dbReference type="SMART" id="SM01058"/>
    </source>
</evidence>
<organism evidence="3 4">
    <name type="scientific">Labilithrix luteola</name>
    <dbReference type="NCBI Taxonomy" id="1391654"/>
    <lineage>
        <taxon>Bacteria</taxon>
        <taxon>Pseudomonadati</taxon>
        <taxon>Myxococcota</taxon>
        <taxon>Polyangia</taxon>
        <taxon>Polyangiales</taxon>
        <taxon>Labilitrichaceae</taxon>
        <taxon>Labilithrix</taxon>
    </lineage>
</organism>
<keyword evidence="4" id="KW-1185">Reference proteome</keyword>
<dbReference type="SUPFAM" id="SSF141259">
    <property type="entry name" value="CarD-like"/>
    <property type="match status" value="1"/>
</dbReference>
<gene>
    <name evidence="3" type="ORF">AKJ09_06583</name>
</gene>
<name>A0A0K1Q3H3_9BACT</name>
<dbReference type="InterPro" id="IPR042215">
    <property type="entry name" value="CarD-like_C"/>
</dbReference>
<feature type="compositionally biased region" description="Low complexity" evidence="1">
    <location>
        <begin position="59"/>
        <end position="75"/>
    </location>
</feature>
<sequence>MAQSTARTPRSSGTSSLARASSSSAPAAKPRKTPARPAATPKVTKPKPSSPSLRTVARPASKTTKSSSKTAAAKPEAAKAEAKNGAVTKAAAPAAATTPPAPEKVVTTVVAKGYVPLVNIPKPPPPPSNFQLAVGDKAVHPSHGLAEVTAIEHREIGSVKGEFYILRILDNGMRVMVPRMSGGTAGIRPVMSAKEADLVLDTMRAREVAVDLQPWSRRFRAYTEMIKSGAPHEVAKVLRDMYRLKFDKDLSFGERRLLDQAKSLLMKELAAAKAMTEAELQAKVDDMFRA</sequence>
<dbReference type="PANTHER" id="PTHR38447:SF1">
    <property type="entry name" value="RNA POLYMERASE-BINDING TRANSCRIPTION FACTOR CARD"/>
    <property type="match status" value="1"/>
</dbReference>
<dbReference type="Pfam" id="PF02559">
    <property type="entry name" value="CarD_TRCF_RID"/>
    <property type="match status" value="1"/>
</dbReference>
<feature type="domain" description="CarD-like/TRCF RNAP-interacting" evidence="2">
    <location>
        <begin position="131"/>
        <end position="242"/>
    </location>
</feature>
<dbReference type="Pfam" id="PF21095">
    <property type="entry name" value="CarD_C"/>
    <property type="match status" value="1"/>
</dbReference>
<dbReference type="Proteomes" id="UP000064967">
    <property type="component" value="Chromosome"/>
</dbReference>
<feature type="compositionally biased region" description="Low complexity" evidence="1">
    <location>
        <begin position="10"/>
        <end position="28"/>
    </location>
</feature>